<dbReference type="Gene3D" id="2.60.120.200">
    <property type="match status" value="1"/>
</dbReference>
<dbReference type="Pfam" id="PF00722">
    <property type="entry name" value="Glyco_hydro_16"/>
    <property type="match status" value="1"/>
</dbReference>
<proteinExistence type="predicted"/>
<dbReference type="SUPFAM" id="SSF49899">
    <property type="entry name" value="Concanavalin A-like lectins/glucanases"/>
    <property type="match status" value="1"/>
</dbReference>
<protein>
    <recommendedName>
        <fullName evidence="2">GH16 domain-containing protein</fullName>
    </recommendedName>
</protein>
<dbReference type="GO" id="GO:0005975">
    <property type="term" value="P:carbohydrate metabolic process"/>
    <property type="evidence" value="ECO:0007669"/>
    <property type="project" value="InterPro"/>
</dbReference>
<dbReference type="Proteomes" id="UP000829685">
    <property type="component" value="Unassembled WGS sequence"/>
</dbReference>
<sequence>MSDDFDEIDWEMSGNNFNLKQYPNGAVQNNYFAKGIVGSYDRGQFIECANPGRQFRTYSFDWTPEKLDWLIDGKIVRTFLAKNADNNEHQFPQTPSKIQLGIWNGGDPDQHPGTIGWAGGLTDMTKVPYYTFVKSINITNYNPAQQYKWTDQSGSWKSIKPINDTAPSSSNTGIKSSASSIPSSVTTQNGSSERSYVSDITGIGQDRQCYTNSKSLYSCLPDFYNSAESFDNDVAVA</sequence>
<dbReference type="EMBL" id="JAFIMR010000053">
    <property type="protein sequence ID" value="KAI1854379.1"/>
    <property type="molecule type" value="Genomic_DNA"/>
</dbReference>
<dbReference type="PANTHER" id="PTHR10963">
    <property type="entry name" value="GLYCOSYL HYDROLASE-RELATED"/>
    <property type="match status" value="1"/>
</dbReference>
<organism evidence="3 4">
    <name type="scientific">Neoarthrinium moseri</name>
    <dbReference type="NCBI Taxonomy" id="1658444"/>
    <lineage>
        <taxon>Eukaryota</taxon>
        <taxon>Fungi</taxon>
        <taxon>Dikarya</taxon>
        <taxon>Ascomycota</taxon>
        <taxon>Pezizomycotina</taxon>
        <taxon>Sordariomycetes</taxon>
        <taxon>Xylariomycetidae</taxon>
        <taxon>Amphisphaeriales</taxon>
        <taxon>Apiosporaceae</taxon>
        <taxon>Neoarthrinium</taxon>
    </lineage>
</organism>
<dbReference type="GO" id="GO:0009277">
    <property type="term" value="C:fungal-type cell wall"/>
    <property type="evidence" value="ECO:0007669"/>
    <property type="project" value="TreeGrafter"/>
</dbReference>
<evidence type="ECO:0000256" key="1">
    <source>
        <dbReference type="SAM" id="MobiDB-lite"/>
    </source>
</evidence>
<dbReference type="PROSITE" id="PS51762">
    <property type="entry name" value="GH16_2"/>
    <property type="match status" value="1"/>
</dbReference>
<feature type="region of interest" description="Disordered" evidence="1">
    <location>
        <begin position="163"/>
        <end position="192"/>
    </location>
</feature>
<gene>
    <name evidence="3" type="ORF">JX265_012413</name>
</gene>
<keyword evidence="4" id="KW-1185">Reference proteome</keyword>
<name>A0A9P9WAD4_9PEZI</name>
<dbReference type="AlphaFoldDB" id="A0A9P9WAD4"/>
<dbReference type="InterPro" id="IPR050546">
    <property type="entry name" value="Glycosyl_Hydrlase_16"/>
</dbReference>
<evidence type="ECO:0000313" key="3">
    <source>
        <dbReference type="EMBL" id="KAI1854379.1"/>
    </source>
</evidence>
<dbReference type="GO" id="GO:0031505">
    <property type="term" value="P:fungal-type cell wall organization"/>
    <property type="evidence" value="ECO:0007669"/>
    <property type="project" value="TreeGrafter"/>
</dbReference>
<reference evidence="3" key="1">
    <citation type="submission" date="2021-03" db="EMBL/GenBank/DDBJ databases">
        <title>Revisited historic fungal species revealed as producer of novel bioactive compounds through whole genome sequencing and comparative genomics.</title>
        <authorList>
            <person name="Vignolle G.A."/>
            <person name="Hochenegger N."/>
            <person name="Mach R.L."/>
            <person name="Mach-Aigner A.R."/>
            <person name="Javad Rahimi M."/>
            <person name="Salim K.A."/>
            <person name="Chan C.M."/>
            <person name="Lim L.B.L."/>
            <person name="Cai F."/>
            <person name="Druzhinina I.S."/>
            <person name="U'Ren J.M."/>
            <person name="Derntl C."/>
        </authorList>
    </citation>
    <scope>NUCLEOTIDE SEQUENCE</scope>
    <source>
        <strain evidence="3">TUCIM 5799</strain>
    </source>
</reference>
<dbReference type="GO" id="GO:0004553">
    <property type="term" value="F:hydrolase activity, hydrolyzing O-glycosyl compounds"/>
    <property type="evidence" value="ECO:0007669"/>
    <property type="project" value="InterPro"/>
</dbReference>
<dbReference type="InterPro" id="IPR013320">
    <property type="entry name" value="ConA-like_dom_sf"/>
</dbReference>
<dbReference type="GO" id="GO:0016757">
    <property type="term" value="F:glycosyltransferase activity"/>
    <property type="evidence" value="ECO:0007669"/>
    <property type="project" value="TreeGrafter"/>
</dbReference>
<feature type="compositionally biased region" description="Polar residues" evidence="1">
    <location>
        <begin position="165"/>
        <end position="175"/>
    </location>
</feature>
<evidence type="ECO:0000259" key="2">
    <source>
        <dbReference type="PROSITE" id="PS51762"/>
    </source>
</evidence>
<feature type="domain" description="GH16" evidence="2">
    <location>
        <begin position="1"/>
        <end position="133"/>
    </location>
</feature>
<dbReference type="PANTHER" id="PTHR10963:SF68">
    <property type="entry name" value="GLYCOSIDASE CRH1-RELATED"/>
    <property type="match status" value="1"/>
</dbReference>
<evidence type="ECO:0000313" key="4">
    <source>
        <dbReference type="Proteomes" id="UP000829685"/>
    </source>
</evidence>
<comment type="caution">
    <text evidence="3">The sequence shown here is derived from an EMBL/GenBank/DDBJ whole genome shotgun (WGS) entry which is preliminary data.</text>
</comment>
<dbReference type="InterPro" id="IPR000757">
    <property type="entry name" value="Beta-glucanase-like"/>
</dbReference>
<accession>A0A9P9WAD4</accession>